<protein>
    <submittedName>
        <fullName evidence="3">Uncharacterized protein</fullName>
    </submittedName>
</protein>
<evidence type="ECO:0000256" key="2">
    <source>
        <dbReference type="SAM" id="MobiDB-lite"/>
    </source>
</evidence>
<keyword evidence="1" id="KW-0175">Coiled coil</keyword>
<reference evidence="3 4" key="1">
    <citation type="submission" date="2017-02" db="EMBL/GenBank/DDBJ databases">
        <title>Genomes of Trichoderma spp. with biocontrol activity.</title>
        <authorList>
            <person name="Gardiner D."/>
            <person name="Kazan K."/>
            <person name="Vos C."/>
            <person name="Harvey P."/>
        </authorList>
    </citation>
    <scope>NUCLEOTIDE SEQUENCE [LARGE SCALE GENOMIC DNA]</scope>
    <source>
        <strain evidence="3 4">A5MH</strain>
    </source>
</reference>
<dbReference type="EMBL" id="MTYH01000051">
    <property type="protein sequence ID" value="PNP42265.1"/>
    <property type="molecule type" value="Genomic_DNA"/>
</dbReference>
<evidence type="ECO:0000313" key="4">
    <source>
        <dbReference type="Proteomes" id="UP000236546"/>
    </source>
</evidence>
<feature type="compositionally biased region" description="Basic and acidic residues" evidence="2">
    <location>
        <begin position="156"/>
        <end position="170"/>
    </location>
</feature>
<dbReference type="AlphaFoldDB" id="A0A2K0T9S0"/>
<organism evidence="3 4">
    <name type="scientific">Trichoderma gamsii</name>
    <dbReference type="NCBI Taxonomy" id="398673"/>
    <lineage>
        <taxon>Eukaryota</taxon>
        <taxon>Fungi</taxon>
        <taxon>Dikarya</taxon>
        <taxon>Ascomycota</taxon>
        <taxon>Pezizomycotina</taxon>
        <taxon>Sordariomycetes</taxon>
        <taxon>Hypocreomycetidae</taxon>
        <taxon>Hypocreales</taxon>
        <taxon>Hypocreaceae</taxon>
        <taxon>Trichoderma</taxon>
    </lineage>
</organism>
<comment type="caution">
    <text evidence="3">The sequence shown here is derived from an EMBL/GenBank/DDBJ whole genome shotgun (WGS) entry which is preliminary data.</text>
</comment>
<accession>A0A2K0T9S0</accession>
<name>A0A2K0T9S0_9HYPO</name>
<feature type="compositionally biased region" description="Acidic residues" evidence="2">
    <location>
        <begin position="146"/>
        <end position="155"/>
    </location>
</feature>
<evidence type="ECO:0000313" key="3">
    <source>
        <dbReference type="EMBL" id="PNP42265.1"/>
    </source>
</evidence>
<feature type="coiled-coil region" evidence="1">
    <location>
        <begin position="72"/>
        <end position="99"/>
    </location>
</feature>
<feature type="region of interest" description="Disordered" evidence="2">
    <location>
        <begin position="22"/>
        <end position="61"/>
    </location>
</feature>
<sequence>MEATEREVMERIIVASSSRLKRGRLGGCGGRRRRPRRGGSGLIGNRRDESNATPDLDQLEGQEEFQWRAEVLQQEYQERARLEQEQQQQQQLMRDGEREEYGSTIAALQQDLARVRTRAGEAPGGEAEVAGGEEVWAGEAMDLEMEVEGGGEEEVEEKKAEEKKAEEKKE</sequence>
<feature type="region of interest" description="Disordered" evidence="2">
    <location>
        <begin position="146"/>
        <end position="170"/>
    </location>
</feature>
<evidence type="ECO:0000256" key="1">
    <source>
        <dbReference type="SAM" id="Coils"/>
    </source>
</evidence>
<gene>
    <name evidence="3" type="ORF">TGAMA5MH_05947</name>
</gene>
<feature type="compositionally biased region" description="Basic residues" evidence="2">
    <location>
        <begin position="22"/>
        <end position="37"/>
    </location>
</feature>
<dbReference type="Proteomes" id="UP000236546">
    <property type="component" value="Unassembled WGS sequence"/>
</dbReference>
<proteinExistence type="predicted"/>